<keyword evidence="3" id="KW-1185">Reference proteome</keyword>
<sequence>MNGSLVGYFQSGRGMRRGDPISPYLFLLSMEAFTKLLERNTTEKGYDYHPKCEGLKLSHVSFADDLFIITAATAKSFQVINETLNEFAALSGLQPNLQKSQIFFAGIEEVMEQQLFSTIQMPKGEMKNQYCAEVKWKDICLPKKESGLGIFDLDLWNRCLILKQVWNISCRKKTLWIKWIHSLNLKQDSFWGMKVPLVCTWAWRKILKLRTVAKQLIRKVIGDGKSSNFWYDSWHLLAL</sequence>
<protein>
    <recommendedName>
        <fullName evidence="1">Reverse transcriptase domain-containing protein</fullName>
    </recommendedName>
</protein>
<dbReference type="Pfam" id="PF00078">
    <property type="entry name" value="RVT_1"/>
    <property type="match status" value="1"/>
</dbReference>
<organism evidence="2 3">
    <name type="scientific">Cinchona calisaya</name>
    <dbReference type="NCBI Taxonomy" id="153742"/>
    <lineage>
        <taxon>Eukaryota</taxon>
        <taxon>Viridiplantae</taxon>
        <taxon>Streptophyta</taxon>
        <taxon>Embryophyta</taxon>
        <taxon>Tracheophyta</taxon>
        <taxon>Spermatophyta</taxon>
        <taxon>Magnoliopsida</taxon>
        <taxon>eudicotyledons</taxon>
        <taxon>Gunneridae</taxon>
        <taxon>Pentapetalae</taxon>
        <taxon>asterids</taxon>
        <taxon>lamiids</taxon>
        <taxon>Gentianales</taxon>
        <taxon>Rubiaceae</taxon>
        <taxon>Cinchonoideae</taxon>
        <taxon>Cinchoneae</taxon>
        <taxon>Cinchona</taxon>
    </lineage>
</organism>
<dbReference type="Proteomes" id="UP001630127">
    <property type="component" value="Unassembled WGS sequence"/>
</dbReference>
<dbReference type="PROSITE" id="PS50878">
    <property type="entry name" value="RT_POL"/>
    <property type="match status" value="1"/>
</dbReference>
<gene>
    <name evidence="2" type="ORF">ACH5RR_003091</name>
</gene>
<reference evidence="2 3" key="1">
    <citation type="submission" date="2024-11" db="EMBL/GenBank/DDBJ databases">
        <title>A near-complete genome assembly of Cinchona calisaya.</title>
        <authorList>
            <person name="Lian D.C."/>
            <person name="Zhao X.W."/>
            <person name="Wei L."/>
        </authorList>
    </citation>
    <scope>NUCLEOTIDE SEQUENCE [LARGE SCALE GENOMIC DNA]</scope>
    <source>
        <tissue evidence="2">Nenye</tissue>
    </source>
</reference>
<dbReference type="PANTHER" id="PTHR33116">
    <property type="entry name" value="REVERSE TRANSCRIPTASE ZINC-BINDING DOMAIN-CONTAINING PROTEIN-RELATED-RELATED"/>
    <property type="match status" value="1"/>
</dbReference>
<accession>A0ABD3ATV3</accession>
<dbReference type="AlphaFoldDB" id="A0ABD3ATV3"/>
<evidence type="ECO:0000259" key="1">
    <source>
        <dbReference type="PROSITE" id="PS50878"/>
    </source>
</evidence>
<name>A0ABD3ATV3_9GENT</name>
<dbReference type="PANTHER" id="PTHR33116:SF78">
    <property type="entry name" value="OS12G0587133 PROTEIN"/>
    <property type="match status" value="1"/>
</dbReference>
<dbReference type="EMBL" id="JBJUIK010000002">
    <property type="protein sequence ID" value="KAL3534630.1"/>
    <property type="molecule type" value="Genomic_DNA"/>
</dbReference>
<dbReference type="InterPro" id="IPR000477">
    <property type="entry name" value="RT_dom"/>
</dbReference>
<feature type="domain" description="Reverse transcriptase" evidence="1">
    <location>
        <begin position="1"/>
        <end position="141"/>
    </location>
</feature>
<evidence type="ECO:0000313" key="3">
    <source>
        <dbReference type="Proteomes" id="UP001630127"/>
    </source>
</evidence>
<comment type="caution">
    <text evidence="2">The sequence shown here is derived from an EMBL/GenBank/DDBJ whole genome shotgun (WGS) entry which is preliminary data.</text>
</comment>
<proteinExistence type="predicted"/>
<evidence type="ECO:0000313" key="2">
    <source>
        <dbReference type="EMBL" id="KAL3534630.1"/>
    </source>
</evidence>